<dbReference type="SMART" id="SM00398">
    <property type="entry name" value="HMG"/>
    <property type="match status" value="1"/>
</dbReference>
<dbReference type="Pfam" id="PF00505">
    <property type="entry name" value="HMG_box"/>
    <property type="match status" value="1"/>
</dbReference>
<dbReference type="VEuPathDB" id="VectorBase:LDEU001779"/>
<dbReference type="InterPro" id="IPR036910">
    <property type="entry name" value="HMG_box_dom_sf"/>
</dbReference>
<proteinExistence type="predicted"/>
<dbReference type="PROSITE" id="PS50118">
    <property type="entry name" value="HMG_BOX_2"/>
    <property type="match status" value="1"/>
</dbReference>
<dbReference type="Proteomes" id="UP000288716">
    <property type="component" value="Unassembled WGS sequence"/>
</dbReference>
<evidence type="ECO:0000256" key="5">
    <source>
        <dbReference type="SAM" id="MobiDB-lite"/>
    </source>
</evidence>
<organism evidence="7 8">
    <name type="scientific">Leptotrombidium deliense</name>
    <dbReference type="NCBI Taxonomy" id="299467"/>
    <lineage>
        <taxon>Eukaryota</taxon>
        <taxon>Metazoa</taxon>
        <taxon>Ecdysozoa</taxon>
        <taxon>Arthropoda</taxon>
        <taxon>Chelicerata</taxon>
        <taxon>Arachnida</taxon>
        <taxon>Acari</taxon>
        <taxon>Acariformes</taxon>
        <taxon>Trombidiformes</taxon>
        <taxon>Prostigmata</taxon>
        <taxon>Anystina</taxon>
        <taxon>Parasitengona</taxon>
        <taxon>Trombiculoidea</taxon>
        <taxon>Trombiculidae</taxon>
        <taxon>Leptotrombidium</taxon>
    </lineage>
</organism>
<evidence type="ECO:0000256" key="4">
    <source>
        <dbReference type="PROSITE-ProRule" id="PRU00267"/>
    </source>
</evidence>
<dbReference type="GO" id="GO:0007420">
    <property type="term" value="P:brain development"/>
    <property type="evidence" value="ECO:0007669"/>
    <property type="project" value="TreeGrafter"/>
</dbReference>
<accession>A0A443SRU6</accession>
<evidence type="ECO:0000259" key="6">
    <source>
        <dbReference type="PROSITE" id="PS50118"/>
    </source>
</evidence>
<feature type="DNA-binding region" description="HMG box" evidence="4">
    <location>
        <begin position="1"/>
        <end position="65"/>
    </location>
</feature>
<reference evidence="7 8" key="1">
    <citation type="journal article" date="2018" name="Gigascience">
        <title>Genomes of trombidid mites reveal novel predicted allergens and laterally-transferred genes associated with secondary metabolism.</title>
        <authorList>
            <person name="Dong X."/>
            <person name="Chaisiri K."/>
            <person name="Xia D."/>
            <person name="Armstrong S.D."/>
            <person name="Fang Y."/>
            <person name="Donnelly M.J."/>
            <person name="Kadowaki T."/>
            <person name="McGarry J.W."/>
            <person name="Darby A.C."/>
            <person name="Makepeace B.L."/>
        </authorList>
    </citation>
    <scope>NUCLEOTIDE SEQUENCE [LARGE SCALE GENOMIC DNA]</scope>
    <source>
        <strain evidence="7">UoL-UT</strain>
    </source>
</reference>
<keyword evidence="3 4" id="KW-0539">Nucleus</keyword>
<name>A0A443SRU6_9ACAR</name>
<evidence type="ECO:0000256" key="1">
    <source>
        <dbReference type="ARBA" id="ARBA00004123"/>
    </source>
</evidence>
<feature type="region of interest" description="Disordered" evidence="5">
    <location>
        <begin position="1"/>
        <end position="26"/>
    </location>
</feature>
<keyword evidence="2 4" id="KW-0238">DNA-binding</keyword>
<evidence type="ECO:0000256" key="3">
    <source>
        <dbReference type="ARBA" id="ARBA00023242"/>
    </source>
</evidence>
<dbReference type="OrthoDB" id="6247875at2759"/>
<sequence>MNAFMVWSRGQRRKMAQDNPKMHNSEISKRLGAEWKQLTETEKRPFIDEAKRLRALHMKQFPDYKYRPRRKPKPLIKKQSSPIPHLPSPVDYLGLHRSLFPQTSQTASIGHPSLFRLPLHTDNYLSSLEAARSAAASVSSMEHVAAANPFSHYEKTKSALAASLEMKNNLLSSHHNSKSAFGCSTNSAIASLYSSIMPCGCGPHGSITPWSGMSYPNTPGFTPLHFDITRSLDGNRC</sequence>
<dbReference type="Gene3D" id="1.10.30.10">
    <property type="entry name" value="High mobility group box domain"/>
    <property type="match status" value="1"/>
</dbReference>
<comment type="subcellular location">
    <subcellularLocation>
        <location evidence="1">Nucleus</location>
    </subcellularLocation>
</comment>
<feature type="domain" description="HMG box" evidence="6">
    <location>
        <begin position="1"/>
        <end position="65"/>
    </location>
</feature>
<dbReference type="PANTHER" id="PTHR10270">
    <property type="entry name" value="SOX TRANSCRIPTION FACTOR"/>
    <property type="match status" value="1"/>
</dbReference>
<dbReference type="CDD" id="cd01388">
    <property type="entry name" value="HMG-box_SoxB"/>
    <property type="match status" value="1"/>
</dbReference>
<dbReference type="EMBL" id="NCKV01000576">
    <property type="protein sequence ID" value="RWS30261.1"/>
    <property type="molecule type" value="Genomic_DNA"/>
</dbReference>
<dbReference type="GO" id="GO:0030182">
    <property type="term" value="P:neuron differentiation"/>
    <property type="evidence" value="ECO:0007669"/>
    <property type="project" value="TreeGrafter"/>
</dbReference>
<dbReference type="InterPro" id="IPR050140">
    <property type="entry name" value="SRY-related_HMG-box_TF-like"/>
</dbReference>
<gene>
    <name evidence="7" type="ORF">B4U80_11536</name>
</gene>
<evidence type="ECO:0000313" key="7">
    <source>
        <dbReference type="EMBL" id="RWS30261.1"/>
    </source>
</evidence>
<dbReference type="GO" id="GO:0005634">
    <property type="term" value="C:nucleus"/>
    <property type="evidence" value="ECO:0007669"/>
    <property type="project" value="UniProtKB-SubCell"/>
</dbReference>
<dbReference type="InterPro" id="IPR009071">
    <property type="entry name" value="HMG_box_dom"/>
</dbReference>
<dbReference type="GO" id="GO:0000978">
    <property type="term" value="F:RNA polymerase II cis-regulatory region sequence-specific DNA binding"/>
    <property type="evidence" value="ECO:0007669"/>
    <property type="project" value="TreeGrafter"/>
</dbReference>
<dbReference type="FunFam" id="1.10.30.10:FF:000002">
    <property type="entry name" value="transcription factor Sox-2"/>
    <property type="match status" value="1"/>
</dbReference>
<dbReference type="SUPFAM" id="SSF47095">
    <property type="entry name" value="HMG-box"/>
    <property type="match status" value="1"/>
</dbReference>
<evidence type="ECO:0000313" key="8">
    <source>
        <dbReference type="Proteomes" id="UP000288716"/>
    </source>
</evidence>
<keyword evidence="8" id="KW-1185">Reference proteome</keyword>
<evidence type="ECO:0000256" key="2">
    <source>
        <dbReference type="ARBA" id="ARBA00023125"/>
    </source>
</evidence>
<dbReference type="GO" id="GO:0000122">
    <property type="term" value="P:negative regulation of transcription by RNA polymerase II"/>
    <property type="evidence" value="ECO:0007669"/>
    <property type="project" value="TreeGrafter"/>
</dbReference>
<dbReference type="STRING" id="299467.A0A443SRU6"/>
<dbReference type="AlphaFoldDB" id="A0A443SRU6"/>
<dbReference type="PANTHER" id="PTHR10270:SF324">
    <property type="entry name" value="SOX DOMAIN-CONTAINING PROTEIN DICHAETE-RELATED"/>
    <property type="match status" value="1"/>
</dbReference>
<comment type="caution">
    <text evidence="7">The sequence shown here is derived from an EMBL/GenBank/DDBJ whole genome shotgun (WGS) entry which is preliminary data.</text>
</comment>
<dbReference type="GO" id="GO:0001228">
    <property type="term" value="F:DNA-binding transcription activator activity, RNA polymerase II-specific"/>
    <property type="evidence" value="ECO:0007669"/>
    <property type="project" value="TreeGrafter"/>
</dbReference>
<protein>
    <submittedName>
        <fullName evidence="7">Transcription factor SOX-21-like protein</fullName>
    </submittedName>
</protein>